<feature type="transmembrane region" description="Helical" evidence="1">
    <location>
        <begin position="12"/>
        <end position="30"/>
    </location>
</feature>
<keyword evidence="1" id="KW-0812">Transmembrane</keyword>
<accession>A0ABT7R4B7</accession>
<reference evidence="2 3" key="1">
    <citation type="submission" date="2023-06" db="EMBL/GenBank/DDBJ databases">
        <title>Comparative genomics of Bacillaceae isolates and their secondary metabolite potential.</title>
        <authorList>
            <person name="Song L."/>
            <person name="Nielsen L.J."/>
            <person name="Mohite O."/>
            <person name="Xu X."/>
            <person name="Weber T."/>
            <person name="Kovacs A.T."/>
        </authorList>
    </citation>
    <scope>NUCLEOTIDE SEQUENCE [LARGE SCALE GENOMIC DNA]</scope>
    <source>
        <strain evidence="2 3">DX2.1</strain>
    </source>
</reference>
<sequence>MQTLTSYSWSLRKIFVFFFANINISLWLSLMTFNRSIWMVAGLYVLGVIVIVFSNMNKR</sequence>
<feature type="transmembrane region" description="Helical" evidence="1">
    <location>
        <begin position="36"/>
        <end position="56"/>
    </location>
</feature>
<protein>
    <submittedName>
        <fullName evidence="2">Uncharacterized protein</fullName>
    </submittedName>
</protein>
<evidence type="ECO:0000256" key="1">
    <source>
        <dbReference type="SAM" id="Phobius"/>
    </source>
</evidence>
<name>A0ABT7R4B7_9BACI</name>
<organism evidence="2 3">
    <name type="scientific">Bacillus hominis</name>
    <dbReference type="NCBI Taxonomy" id="2817478"/>
    <lineage>
        <taxon>Bacteria</taxon>
        <taxon>Bacillati</taxon>
        <taxon>Bacillota</taxon>
        <taxon>Bacilli</taxon>
        <taxon>Bacillales</taxon>
        <taxon>Bacillaceae</taxon>
        <taxon>Bacillus</taxon>
        <taxon>Bacillus cereus group</taxon>
    </lineage>
</organism>
<evidence type="ECO:0000313" key="2">
    <source>
        <dbReference type="EMBL" id="MDM5437781.1"/>
    </source>
</evidence>
<keyword evidence="1" id="KW-1133">Transmembrane helix</keyword>
<evidence type="ECO:0000313" key="3">
    <source>
        <dbReference type="Proteomes" id="UP001224139"/>
    </source>
</evidence>
<dbReference type="RefSeq" id="WP_289358474.1">
    <property type="nucleotide sequence ID" value="NZ_JAUCFG010000002.1"/>
</dbReference>
<keyword evidence="3" id="KW-1185">Reference proteome</keyword>
<gene>
    <name evidence="2" type="ORF">QUG02_06465</name>
</gene>
<proteinExistence type="predicted"/>
<keyword evidence="1" id="KW-0472">Membrane</keyword>
<dbReference type="EMBL" id="JAUCFG010000002">
    <property type="protein sequence ID" value="MDM5437781.1"/>
    <property type="molecule type" value="Genomic_DNA"/>
</dbReference>
<dbReference type="Proteomes" id="UP001224139">
    <property type="component" value="Unassembled WGS sequence"/>
</dbReference>
<comment type="caution">
    <text evidence="2">The sequence shown here is derived from an EMBL/GenBank/DDBJ whole genome shotgun (WGS) entry which is preliminary data.</text>
</comment>